<comment type="caution">
    <text evidence="3">The sequence shown here is derived from an EMBL/GenBank/DDBJ whole genome shotgun (WGS) entry which is preliminary data.</text>
</comment>
<sequence>MKNLLLLSLLFCAVHQCFSQATLSGPVDSSVFEIDFQVEPADDWTSLFKRNEGWFGGDGIYTIPMDGIDSSGRQTDIKTLFIFSDTMFGEIDDGKLQSGSKMVNNSVAILNGKQPTNQSMQFYGDDGAIEELSTLFIPQTPQSKKGEYYWLGDGFVNHALDNTTYIFGYRIRNTGAKVFGFEEVGNTLIAIPEGSKPPFADYRQFDTPLFIQKDDKQGSGSFGAGILVNTEQAGATDSDGFIYVYGLRGSNKEVLVARTRPEDFEDFSSWRYWDGSQWTSDIGEVESIVDRASNELSVTPMPDGRYVMIFQMDGIGSSVGLRIGLSPVGPFGPIQEVWKCPEVQVSKDYYVYNAKAHPHLSEKGELLISYNVNSFDFINDLNENPQLYRPRFIRIKFD</sequence>
<organism evidence="3 4">
    <name type="scientific">Albibacterium profundi</name>
    <dbReference type="NCBI Taxonomy" id="3134906"/>
    <lineage>
        <taxon>Bacteria</taxon>
        <taxon>Pseudomonadati</taxon>
        <taxon>Bacteroidota</taxon>
        <taxon>Sphingobacteriia</taxon>
        <taxon>Sphingobacteriales</taxon>
        <taxon>Sphingobacteriaceae</taxon>
        <taxon>Albibacterium</taxon>
    </lineage>
</organism>
<proteinExistence type="predicted"/>
<evidence type="ECO:0000256" key="1">
    <source>
        <dbReference type="SAM" id="SignalP"/>
    </source>
</evidence>
<dbReference type="Proteomes" id="UP001580928">
    <property type="component" value="Unassembled WGS sequence"/>
</dbReference>
<feature type="domain" description="DUF4185" evidence="2">
    <location>
        <begin position="230"/>
        <end position="361"/>
    </location>
</feature>
<feature type="signal peptide" evidence="1">
    <location>
        <begin position="1"/>
        <end position="21"/>
    </location>
</feature>
<dbReference type="EMBL" id="JBBVGT010000002">
    <property type="protein sequence ID" value="MFB5945589.1"/>
    <property type="molecule type" value="Genomic_DNA"/>
</dbReference>
<keyword evidence="4" id="KW-1185">Reference proteome</keyword>
<dbReference type="InterPro" id="IPR025442">
    <property type="entry name" value="DUF4185"/>
</dbReference>
<evidence type="ECO:0000313" key="4">
    <source>
        <dbReference type="Proteomes" id="UP001580928"/>
    </source>
</evidence>
<name>A0ABV5CDN4_9SPHI</name>
<evidence type="ECO:0000259" key="2">
    <source>
        <dbReference type="Pfam" id="PF13810"/>
    </source>
</evidence>
<accession>A0ABV5CDN4</accession>
<dbReference type="Pfam" id="PF13810">
    <property type="entry name" value="DUF4185"/>
    <property type="match status" value="1"/>
</dbReference>
<reference evidence="3 4" key="1">
    <citation type="submission" date="2024-04" db="EMBL/GenBank/DDBJ databases">
        <title>Albibacterium profundi sp. nov., isolated from sediment of the Challenger Deep of Mariana Trench.</title>
        <authorList>
            <person name="Wang Y."/>
        </authorList>
    </citation>
    <scope>NUCLEOTIDE SEQUENCE [LARGE SCALE GENOMIC DNA]</scope>
    <source>
        <strain evidence="3 4">RHL897</strain>
    </source>
</reference>
<keyword evidence="1" id="KW-0732">Signal</keyword>
<gene>
    <name evidence="3" type="ORF">WKR92_07070</name>
</gene>
<dbReference type="RefSeq" id="WP_375557124.1">
    <property type="nucleotide sequence ID" value="NZ_JBBVGT010000002.1"/>
</dbReference>
<feature type="chain" id="PRO_5045100759" evidence="1">
    <location>
        <begin position="22"/>
        <end position="398"/>
    </location>
</feature>
<protein>
    <submittedName>
        <fullName evidence="3">DUF5005 domain-containing protein</fullName>
    </submittedName>
</protein>
<evidence type="ECO:0000313" key="3">
    <source>
        <dbReference type="EMBL" id="MFB5945589.1"/>
    </source>
</evidence>